<dbReference type="Pfam" id="PF07690">
    <property type="entry name" value="MFS_1"/>
    <property type="match status" value="1"/>
</dbReference>
<dbReference type="InterPro" id="IPR011701">
    <property type="entry name" value="MFS"/>
</dbReference>
<feature type="transmembrane region" description="Helical" evidence="8">
    <location>
        <begin position="130"/>
        <end position="149"/>
    </location>
</feature>
<feature type="transmembrane region" description="Helical" evidence="8">
    <location>
        <begin position="64"/>
        <end position="87"/>
    </location>
</feature>
<feature type="transmembrane region" description="Helical" evidence="8">
    <location>
        <begin position="442"/>
        <end position="464"/>
    </location>
</feature>
<dbReference type="SUPFAM" id="SSF103473">
    <property type="entry name" value="MFS general substrate transporter"/>
    <property type="match status" value="1"/>
</dbReference>
<dbReference type="RefSeq" id="XP_035663882.1">
    <property type="nucleotide sequence ID" value="XM_035807989.1"/>
</dbReference>
<dbReference type="AlphaFoldDB" id="A0A9J7HSX8"/>
<evidence type="ECO:0000256" key="5">
    <source>
        <dbReference type="ARBA" id="ARBA00022775"/>
    </source>
</evidence>
<evidence type="ECO:0000313" key="10">
    <source>
        <dbReference type="Proteomes" id="UP000001554"/>
    </source>
</evidence>
<evidence type="ECO:0000256" key="2">
    <source>
        <dbReference type="ARBA" id="ARBA00006829"/>
    </source>
</evidence>
<proteinExistence type="inferred from homology"/>
<evidence type="ECO:0000313" key="11">
    <source>
        <dbReference type="RefSeq" id="XP_035663882.1"/>
    </source>
</evidence>
<feature type="transmembrane region" description="Helical" evidence="8">
    <location>
        <begin position="155"/>
        <end position="179"/>
    </location>
</feature>
<dbReference type="PANTHER" id="PTHR23506:SF26">
    <property type="entry name" value="MFS-TYPE TRANSPORTER SLC18B1"/>
    <property type="match status" value="1"/>
</dbReference>
<dbReference type="PANTHER" id="PTHR23506">
    <property type="entry name" value="GH10249P"/>
    <property type="match status" value="1"/>
</dbReference>
<comment type="subcellular location">
    <subcellularLocation>
        <location evidence="1">Membrane</location>
        <topology evidence="1">Multi-pass membrane protein</topology>
    </subcellularLocation>
</comment>
<feature type="transmembrane region" description="Helical" evidence="8">
    <location>
        <begin position="406"/>
        <end position="422"/>
    </location>
</feature>
<dbReference type="Proteomes" id="UP000001554">
    <property type="component" value="Unplaced"/>
</dbReference>
<dbReference type="PRINTS" id="PR01035">
    <property type="entry name" value="TCRTETA"/>
</dbReference>
<dbReference type="InterPro" id="IPR020846">
    <property type="entry name" value="MFS_dom"/>
</dbReference>
<keyword evidence="7 8" id="KW-0472">Membrane</keyword>
<sequence length="498" mass="53489">MDRTSTNTEEERERLITYEGPSYESVVRFNANLDSVHVQVPEVQERPLADAPTSRKPGSHRRKLTLVALATMNLAACMCYAIPAPFFPGEAQSRGVSDTAVGLVFGTYAFFCMVTGPLYGKYINLIGVKFMLIAGMFVAGTCSVLFGMLDYMEGTVFLAFCFVIRAMEAVGVSACYTASFAIMAKEFPDNVATVLGTLEIFTGAGMMIGPPVGGALYSLGGYKVPFLVVGGFMLVCAVFMPLILPRQSDSDLATEETASLLALLKVPSTYIASLAIMTCAAVYAFLEPTLQPYLDLKFDMTEAQVGLIFLLSVGLYTLSAPLWGWLTDRGMFPRLTMVLGLLFTSASYLLIGPSPLLEGVFVTGNELWMVLVGLGLSGISLGAALVPTFSELLNSARDAGLEEDSLATYGLVSGVYNCMYSLGEFIGPTIGGFLDDQYQFPIASTATAGFGGVVVIGMSFFYLYENRSREKSPSPCNGTGSNCQLQHFLTGEQDPAFV</sequence>
<keyword evidence="6 8" id="KW-1133">Transmembrane helix</keyword>
<keyword evidence="3" id="KW-0813">Transport</keyword>
<dbReference type="InterPro" id="IPR050930">
    <property type="entry name" value="MFS_Vesicular_Transporter"/>
</dbReference>
<protein>
    <submittedName>
        <fullName evidence="11">MFS-type transporter SLC18B1-like isoform X2</fullName>
    </submittedName>
</protein>
<dbReference type="GO" id="GO:0022857">
    <property type="term" value="F:transmembrane transporter activity"/>
    <property type="evidence" value="ECO:0007669"/>
    <property type="project" value="InterPro"/>
</dbReference>
<dbReference type="GO" id="GO:0016020">
    <property type="term" value="C:membrane"/>
    <property type="evidence" value="ECO:0007669"/>
    <property type="project" value="UniProtKB-SubCell"/>
</dbReference>
<accession>A0A9J7HSX8</accession>
<feature type="transmembrane region" description="Helical" evidence="8">
    <location>
        <begin position="368"/>
        <end position="386"/>
    </location>
</feature>
<keyword evidence="5" id="KW-0532">Neurotransmitter transport</keyword>
<feature type="transmembrane region" description="Helical" evidence="8">
    <location>
        <begin position="338"/>
        <end position="356"/>
    </location>
</feature>
<organism evidence="10 11">
    <name type="scientific">Branchiostoma floridae</name>
    <name type="common">Florida lancelet</name>
    <name type="synonym">Amphioxus</name>
    <dbReference type="NCBI Taxonomy" id="7739"/>
    <lineage>
        <taxon>Eukaryota</taxon>
        <taxon>Metazoa</taxon>
        <taxon>Chordata</taxon>
        <taxon>Cephalochordata</taxon>
        <taxon>Leptocardii</taxon>
        <taxon>Amphioxiformes</taxon>
        <taxon>Branchiostomatidae</taxon>
        <taxon>Branchiostoma</taxon>
    </lineage>
</organism>
<name>A0A9J7HSX8_BRAFL</name>
<gene>
    <name evidence="11" type="primary">LOC118407510</name>
</gene>
<feature type="transmembrane region" description="Helical" evidence="8">
    <location>
        <begin position="306"/>
        <end position="326"/>
    </location>
</feature>
<feature type="transmembrane region" description="Helical" evidence="8">
    <location>
        <begin position="264"/>
        <end position="286"/>
    </location>
</feature>
<evidence type="ECO:0000256" key="4">
    <source>
        <dbReference type="ARBA" id="ARBA00022692"/>
    </source>
</evidence>
<evidence type="ECO:0000256" key="6">
    <source>
        <dbReference type="ARBA" id="ARBA00022989"/>
    </source>
</evidence>
<feature type="domain" description="Major facilitator superfamily (MFS) profile" evidence="9">
    <location>
        <begin position="65"/>
        <end position="469"/>
    </location>
</feature>
<evidence type="ECO:0000256" key="3">
    <source>
        <dbReference type="ARBA" id="ARBA00022448"/>
    </source>
</evidence>
<dbReference type="InterPro" id="IPR036259">
    <property type="entry name" value="MFS_trans_sf"/>
</dbReference>
<reference evidence="11" key="1">
    <citation type="submission" date="2025-08" db="UniProtKB">
        <authorList>
            <consortium name="RefSeq"/>
        </authorList>
    </citation>
    <scope>IDENTIFICATION</scope>
    <source>
        <strain evidence="11">S238N-H82</strain>
        <tissue evidence="11">Testes</tissue>
    </source>
</reference>
<dbReference type="CDD" id="cd17385">
    <property type="entry name" value="MFS_SLC18B1"/>
    <property type="match status" value="1"/>
</dbReference>
<comment type="similarity">
    <text evidence="2">Belongs to the major facilitator superfamily. Vesicular transporter family.</text>
</comment>
<keyword evidence="4 8" id="KW-0812">Transmembrane</keyword>
<feature type="transmembrane region" description="Helical" evidence="8">
    <location>
        <begin position="191"/>
        <end position="212"/>
    </location>
</feature>
<evidence type="ECO:0000256" key="8">
    <source>
        <dbReference type="SAM" id="Phobius"/>
    </source>
</evidence>
<evidence type="ECO:0000256" key="1">
    <source>
        <dbReference type="ARBA" id="ARBA00004141"/>
    </source>
</evidence>
<evidence type="ECO:0000256" key="7">
    <source>
        <dbReference type="ARBA" id="ARBA00023136"/>
    </source>
</evidence>
<feature type="transmembrane region" description="Helical" evidence="8">
    <location>
        <begin position="99"/>
        <end position="118"/>
    </location>
</feature>
<dbReference type="PROSITE" id="PS50850">
    <property type="entry name" value="MFS"/>
    <property type="match status" value="1"/>
</dbReference>
<evidence type="ECO:0000259" key="9">
    <source>
        <dbReference type="PROSITE" id="PS50850"/>
    </source>
</evidence>
<feature type="transmembrane region" description="Helical" evidence="8">
    <location>
        <begin position="224"/>
        <end position="244"/>
    </location>
</feature>
<keyword evidence="10" id="KW-1185">Reference proteome</keyword>
<dbReference type="GeneID" id="118407510"/>
<dbReference type="InterPro" id="IPR001958">
    <property type="entry name" value="Tet-R_TetA/multi-R_MdtG-like"/>
</dbReference>
<dbReference type="Gene3D" id="1.20.1250.20">
    <property type="entry name" value="MFS general substrate transporter like domains"/>
    <property type="match status" value="2"/>
</dbReference>